<dbReference type="Pfam" id="PF13460">
    <property type="entry name" value="NAD_binding_10"/>
    <property type="match status" value="1"/>
</dbReference>
<dbReference type="PANTHER" id="PTHR43162:SF1">
    <property type="entry name" value="PRESTALK A DIFFERENTIATION PROTEIN A"/>
    <property type="match status" value="1"/>
</dbReference>
<dbReference type="PANTHER" id="PTHR43162">
    <property type="match status" value="1"/>
</dbReference>
<feature type="domain" description="NAD(P)-binding" evidence="1">
    <location>
        <begin position="7"/>
        <end position="179"/>
    </location>
</feature>
<proteinExistence type="predicted"/>
<name>A0ABY7AWZ2_9PSEU</name>
<dbReference type="InterPro" id="IPR036291">
    <property type="entry name" value="NAD(P)-bd_dom_sf"/>
</dbReference>
<keyword evidence="3" id="KW-1185">Reference proteome</keyword>
<dbReference type="RefSeq" id="WP_268754750.1">
    <property type="nucleotide sequence ID" value="NZ_CP113836.1"/>
</dbReference>
<dbReference type="InterPro" id="IPR016040">
    <property type="entry name" value="NAD(P)-bd_dom"/>
</dbReference>
<reference evidence="2" key="1">
    <citation type="submission" date="2022-11" db="EMBL/GenBank/DDBJ databases">
        <authorList>
            <person name="Mo P."/>
        </authorList>
    </citation>
    <scope>NUCLEOTIDE SEQUENCE</scope>
    <source>
        <strain evidence="2">HUAS 11-8</strain>
    </source>
</reference>
<dbReference type="SUPFAM" id="SSF51735">
    <property type="entry name" value="NAD(P)-binding Rossmann-fold domains"/>
    <property type="match status" value="1"/>
</dbReference>
<dbReference type="Gene3D" id="3.40.50.720">
    <property type="entry name" value="NAD(P)-binding Rossmann-like Domain"/>
    <property type="match status" value="1"/>
</dbReference>
<dbReference type="Proteomes" id="UP001163203">
    <property type="component" value="Chromosome"/>
</dbReference>
<gene>
    <name evidence="2" type="ORF">ORV05_26700</name>
</gene>
<organism evidence="2 3">
    <name type="scientific">Amycolatopsis cynarae</name>
    <dbReference type="NCBI Taxonomy" id="2995223"/>
    <lineage>
        <taxon>Bacteria</taxon>
        <taxon>Bacillati</taxon>
        <taxon>Actinomycetota</taxon>
        <taxon>Actinomycetes</taxon>
        <taxon>Pseudonocardiales</taxon>
        <taxon>Pseudonocardiaceae</taxon>
        <taxon>Amycolatopsis</taxon>
    </lineage>
</organism>
<protein>
    <submittedName>
        <fullName evidence="2">NAD(P)H-binding protein</fullName>
    </submittedName>
</protein>
<evidence type="ECO:0000313" key="2">
    <source>
        <dbReference type="EMBL" id="WAL64530.1"/>
    </source>
</evidence>
<sequence length="281" mass="30187">MTILVTGARGGIGSLVVAKLAEAGHRVRGSARNPEALALPEGAEPAGLDLASGLGAEDALRGVDRVFLYPTREGIKPFVDAAVAAGVRYVVLLSSPASYEASEYRGRIGLLHREAERTLEASGLPHTVLYPSWLATNAKRDWAAGIRAEGRVRIAFPDARFAPIHPADVAAVAADLLTRETHRARMQVITGPESLRLRDIVAVLGEVLGRSLPVDELTREQAHEQREPWMPAATLDALLDATEAAVGPPATVTNGVERVTGHPARTFREWAREHRADFSSR</sequence>
<evidence type="ECO:0000259" key="1">
    <source>
        <dbReference type="Pfam" id="PF13460"/>
    </source>
</evidence>
<dbReference type="EMBL" id="CP113836">
    <property type="protein sequence ID" value="WAL64530.1"/>
    <property type="molecule type" value="Genomic_DNA"/>
</dbReference>
<accession>A0ABY7AWZ2</accession>
<dbReference type="InterPro" id="IPR051604">
    <property type="entry name" value="Ergot_Alk_Oxidoreductase"/>
</dbReference>
<evidence type="ECO:0000313" key="3">
    <source>
        <dbReference type="Proteomes" id="UP001163203"/>
    </source>
</evidence>